<organism evidence="1 2">
    <name type="scientific">Pistacia atlantica</name>
    <dbReference type="NCBI Taxonomy" id="434234"/>
    <lineage>
        <taxon>Eukaryota</taxon>
        <taxon>Viridiplantae</taxon>
        <taxon>Streptophyta</taxon>
        <taxon>Embryophyta</taxon>
        <taxon>Tracheophyta</taxon>
        <taxon>Spermatophyta</taxon>
        <taxon>Magnoliopsida</taxon>
        <taxon>eudicotyledons</taxon>
        <taxon>Gunneridae</taxon>
        <taxon>Pentapetalae</taxon>
        <taxon>rosids</taxon>
        <taxon>malvids</taxon>
        <taxon>Sapindales</taxon>
        <taxon>Anacardiaceae</taxon>
        <taxon>Pistacia</taxon>
    </lineage>
</organism>
<gene>
    <name evidence="1" type="ORF">Patl1_07738</name>
</gene>
<dbReference type="EMBL" id="CM047906">
    <property type="protein sequence ID" value="KAJ0086876.1"/>
    <property type="molecule type" value="Genomic_DNA"/>
</dbReference>
<dbReference type="Proteomes" id="UP001164250">
    <property type="component" value="Chromosome 10"/>
</dbReference>
<keyword evidence="2" id="KW-1185">Reference proteome</keyword>
<comment type="caution">
    <text evidence="1">The sequence shown here is derived from an EMBL/GenBank/DDBJ whole genome shotgun (WGS) entry which is preliminary data.</text>
</comment>
<sequence>MLKLLKLNPSLFFEFTTLLVMELLLCLSSSLVLVSNPAEPPTIPMVKKVNSGKSSSGLRGKFIKLWLAMWLFWNTLVDVIMFLATALMLIKDTKTPLKGPLGVGSSTRRFVHRSVSLDDIKLIKNSTRTAGLSRYLNRKYGESNKIGKGSSERSNNLPMSIRLRATFFMNFRPIPGIQELADMVKKGTKAKWGNQIGYLIYPFKIALRDNPLDHLLKLRQPWMGKRLL</sequence>
<evidence type="ECO:0000313" key="1">
    <source>
        <dbReference type="EMBL" id="KAJ0086876.1"/>
    </source>
</evidence>
<reference evidence="2" key="1">
    <citation type="journal article" date="2023" name="G3 (Bethesda)">
        <title>Genome assembly and association tests identify interacting loci associated with vigor, precocity, and sex in interspecific pistachio rootstocks.</title>
        <authorList>
            <person name="Palmer W."/>
            <person name="Jacygrad E."/>
            <person name="Sagayaradj S."/>
            <person name="Cavanaugh K."/>
            <person name="Han R."/>
            <person name="Bertier L."/>
            <person name="Beede B."/>
            <person name="Kafkas S."/>
            <person name="Golino D."/>
            <person name="Preece J."/>
            <person name="Michelmore R."/>
        </authorList>
    </citation>
    <scope>NUCLEOTIDE SEQUENCE [LARGE SCALE GENOMIC DNA]</scope>
</reference>
<proteinExistence type="predicted"/>
<protein>
    <submittedName>
        <fullName evidence="1">Uncharacterized protein</fullName>
    </submittedName>
</protein>
<accession>A0ACC1AJN7</accession>
<name>A0ACC1AJN7_9ROSI</name>
<evidence type="ECO:0000313" key="2">
    <source>
        <dbReference type="Proteomes" id="UP001164250"/>
    </source>
</evidence>